<dbReference type="EMBL" id="WPVZ01000110">
    <property type="protein sequence ID" value="MVL44202.1"/>
    <property type="molecule type" value="Genomic_DNA"/>
</dbReference>
<sequence>MNSDNMWLTVMGLIIIISIVGLLIAKKINPVVGMTIIPCLGAMI</sequence>
<dbReference type="NCBIfam" id="TIGR01167">
    <property type="entry name" value="LPXTG_anchor"/>
    <property type="match status" value="1"/>
</dbReference>
<dbReference type="AlphaFoldDB" id="A0A6B0CHB3"/>
<organism evidence="2 3">
    <name type="scientific">Staphylococcus aureus</name>
    <dbReference type="NCBI Taxonomy" id="1280"/>
    <lineage>
        <taxon>Bacteria</taxon>
        <taxon>Bacillati</taxon>
        <taxon>Bacillota</taxon>
        <taxon>Bacilli</taxon>
        <taxon>Bacillales</taxon>
        <taxon>Staphylococcaceae</taxon>
        <taxon>Staphylococcus</taxon>
    </lineage>
</organism>
<reference evidence="2 3" key="1">
    <citation type="submission" date="2019-11" db="EMBL/GenBank/DDBJ databases">
        <title>Implementation of targeted gown and glove precautions to prevent Staphylococcus aureus acquisition in community-based nursing homes.</title>
        <authorList>
            <person name="Stine O.C."/>
        </authorList>
    </citation>
    <scope>NUCLEOTIDE SEQUENCE [LARGE SCALE GENOMIC DNA]</scope>
    <source>
        <strain evidence="2 3">S_2023.LVRQ.AN</strain>
    </source>
</reference>
<name>A0A6B0CHB3_STAAU</name>
<keyword evidence="1" id="KW-0472">Membrane</keyword>
<proteinExistence type="predicted"/>
<dbReference type="Proteomes" id="UP000434412">
    <property type="component" value="Unassembled WGS sequence"/>
</dbReference>
<gene>
    <name evidence="2" type="ORF">GO941_01660</name>
</gene>
<feature type="non-terminal residue" evidence="2">
    <location>
        <position position="44"/>
    </location>
</feature>
<feature type="transmembrane region" description="Helical" evidence="1">
    <location>
        <begin position="6"/>
        <end position="25"/>
    </location>
</feature>
<evidence type="ECO:0000313" key="3">
    <source>
        <dbReference type="Proteomes" id="UP000434412"/>
    </source>
</evidence>
<keyword evidence="1" id="KW-1133">Transmembrane helix</keyword>
<protein>
    <submittedName>
        <fullName evidence="2">LPXTG cell wall anchor domain-containing protein</fullName>
    </submittedName>
</protein>
<comment type="caution">
    <text evidence="2">The sequence shown here is derived from an EMBL/GenBank/DDBJ whole genome shotgun (WGS) entry which is preliminary data.</text>
</comment>
<accession>A0A6B0CHB3</accession>
<keyword evidence="1" id="KW-0812">Transmembrane</keyword>
<evidence type="ECO:0000256" key="1">
    <source>
        <dbReference type="SAM" id="Phobius"/>
    </source>
</evidence>
<evidence type="ECO:0000313" key="2">
    <source>
        <dbReference type="EMBL" id="MVL44202.1"/>
    </source>
</evidence>